<evidence type="ECO:0000313" key="1">
    <source>
        <dbReference type="EMBL" id="AQV99447.1"/>
    </source>
</evidence>
<accession>A0A1U9V499</accession>
<proteinExistence type="predicted"/>
<name>A0A1U9V499_CUPNE</name>
<protein>
    <submittedName>
        <fullName evidence="1">Uncharacterized protein</fullName>
    </submittedName>
</protein>
<dbReference type="OrthoDB" id="6064800at2"/>
<geneLocation type="plasmid" evidence="2">
    <name>penh92</name>
</geneLocation>
<dbReference type="KEGG" id="cuh:BJN34_36855"/>
<organism evidence="1 2">
    <name type="scientific">Cupriavidus necator</name>
    <name type="common">Alcaligenes eutrophus</name>
    <name type="synonym">Ralstonia eutropha</name>
    <dbReference type="NCBI Taxonomy" id="106590"/>
    <lineage>
        <taxon>Bacteria</taxon>
        <taxon>Pseudomonadati</taxon>
        <taxon>Pseudomonadota</taxon>
        <taxon>Betaproteobacteria</taxon>
        <taxon>Burkholderiales</taxon>
        <taxon>Burkholderiaceae</taxon>
        <taxon>Cupriavidus</taxon>
    </lineage>
</organism>
<keyword evidence="1" id="KW-0614">Plasmid</keyword>
<evidence type="ECO:0000313" key="2">
    <source>
        <dbReference type="Proteomes" id="UP000189627"/>
    </source>
</evidence>
<gene>
    <name evidence="1" type="ORF">BJN34_36855</name>
</gene>
<sequence length="60" mass="6633">MWTCTKCRLSVMFNVADPQLDERGFFFTCLGCGHTNPLARVGPTHSGDDEPLYLAQVVDA</sequence>
<dbReference type="AlphaFoldDB" id="A0A1U9V499"/>
<reference evidence="2" key="1">
    <citation type="submission" date="2017-02" db="EMBL/GenBank/DDBJ databases">
        <title>Complete genome sequence of Cupriavidus necator strain NH9, a 3-chlorobenzoate degrader.</title>
        <authorList>
            <person name="Moriuchi R."/>
            <person name="Dohra H."/>
            <person name="Ogawa N."/>
        </authorList>
    </citation>
    <scope>NUCLEOTIDE SEQUENCE [LARGE SCALE GENOMIC DNA]</scope>
    <source>
        <strain evidence="2">NH9</strain>
        <plasmid evidence="2">penh92</plasmid>
    </source>
</reference>
<dbReference type="EMBL" id="CP017759">
    <property type="protein sequence ID" value="AQV99447.1"/>
    <property type="molecule type" value="Genomic_DNA"/>
</dbReference>
<dbReference type="Proteomes" id="UP000189627">
    <property type="component" value="Plasmid pENH92"/>
</dbReference>